<protein>
    <submittedName>
        <fullName evidence="5">Diguanylate cyclase/phosphodiesterase</fullName>
    </submittedName>
</protein>
<dbReference type="InterPro" id="IPR032244">
    <property type="entry name" value="LapD_MoxY_N"/>
</dbReference>
<dbReference type="PROSITE" id="PS50883">
    <property type="entry name" value="EAL"/>
    <property type="match status" value="1"/>
</dbReference>
<dbReference type="InterPro" id="IPR043128">
    <property type="entry name" value="Rev_trsase/Diguanyl_cyclase"/>
</dbReference>
<feature type="domain" description="EAL" evidence="2">
    <location>
        <begin position="402"/>
        <end position="646"/>
    </location>
</feature>
<dbReference type="InterPro" id="IPR003660">
    <property type="entry name" value="HAMP_dom"/>
</dbReference>
<gene>
    <name evidence="5" type="ORF">DES47_104178</name>
</gene>
<dbReference type="PANTHER" id="PTHR33121">
    <property type="entry name" value="CYCLIC DI-GMP PHOSPHODIESTERASE PDEF"/>
    <property type="match status" value="1"/>
</dbReference>
<dbReference type="InterPro" id="IPR029787">
    <property type="entry name" value="Nucleotide_cyclase"/>
</dbReference>
<proteinExistence type="predicted"/>
<dbReference type="GO" id="GO:0071111">
    <property type="term" value="F:cyclic-guanylate-specific phosphodiesterase activity"/>
    <property type="evidence" value="ECO:0007669"/>
    <property type="project" value="InterPro"/>
</dbReference>
<name>A0A4R6QJJ5_9BURK</name>
<evidence type="ECO:0000313" key="6">
    <source>
        <dbReference type="Proteomes" id="UP000295361"/>
    </source>
</evidence>
<dbReference type="Gene3D" id="3.30.70.270">
    <property type="match status" value="1"/>
</dbReference>
<evidence type="ECO:0000259" key="3">
    <source>
        <dbReference type="PROSITE" id="PS50885"/>
    </source>
</evidence>
<dbReference type="InterPro" id="IPR000160">
    <property type="entry name" value="GGDEF_dom"/>
</dbReference>
<dbReference type="Pfam" id="PF00990">
    <property type="entry name" value="GGDEF"/>
    <property type="match status" value="1"/>
</dbReference>
<dbReference type="InterPro" id="IPR050706">
    <property type="entry name" value="Cyclic-di-GMP_PDE-like"/>
</dbReference>
<evidence type="ECO:0000256" key="1">
    <source>
        <dbReference type="SAM" id="Phobius"/>
    </source>
</evidence>
<dbReference type="Gene3D" id="3.30.110.200">
    <property type="match status" value="1"/>
</dbReference>
<dbReference type="InterPro" id="IPR042461">
    <property type="entry name" value="LapD_MoxY_peri_C"/>
</dbReference>
<evidence type="ECO:0000313" key="5">
    <source>
        <dbReference type="EMBL" id="TDP63896.1"/>
    </source>
</evidence>
<dbReference type="Gene3D" id="6.20.270.20">
    <property type="entry name" value="LapD/MoxY periplasmic domain"/>
    <property type="match status" value="1"/>
</dbReference>
<dbReference type="GO" id="GO:0016020">
    <property type="term" value="C:membrane"/>
    <property type="evidence" value="ECO:0007669"/>
    <property type="project" value="InterPro"/>
</dbReference>
<dbReference type="PANTHER" id="PTHR33121:SF79">
    <property type="entry name" value="CYCLIC DI-GMP PHOSPHODIESTERASE PDED-RELATED"/>
    <property type="match status" value="1"/>
</dbReference>
<keyword evidence="6" id="KW-1185">Reference proteome</keyword>
<feature type="transmembrane region" description="Helical" evidence="1">
    <location>
        <begin position="151"/>
        <end position="169"/>
    </location>
</feature>
<dbReference type="PROSITE" id="PS50887">
    <property type="entry name" value="GGDEF"/>
    <property type="match status" value="1"/>
</dbReference>
<dbReference type="SMART" id="SM00052">
    <property type="entry name" value="EAL"/>
    <property type="match status" value="1"/>
</dbReference>
<keyword evidence="1" id="KW-1133">Transmembrane helix</keyword>
<dbReference type="RefSeq" id="WP_133701757.1">
    <property type="nucleotide sequence ID" value="NZ_SNXS01000004.1"/>
</dbReference>
<keyword evidence="1" id="KW-0472">Membrane</keyword>
<dbReference type="OrthoDB" id="5894408at2"/>
<dbReference type="SUPFAM" id="SSF141868">
    <property type="entry name" value="EAL domain-like"/>
    <property type="match status" value="1"/>
</dbReference>
<dbReference type="PROSITE" id="PS50885">
    <property type="entry name" value="HAMP"/>
    <property type="match status" value="1"/>
</dbReference>
<dbReference type="Proteomes" id="UP000295361">
    <property type="component" value="Unassembled WGS sequence"/>
</dbReference>
<dbReference type="SUPFAM" id="SSF55073">
    <property type="entry name" value="Nucleotide cyclase"/>
    <property type="match status" value="1"/>
</dbReference>
<dbReference type="Pfam" id="PF00563">
    <property type="entry name" value="EAL"/>
    <property type="match status" value="1"/>
</dbReference>
<dbReference type="InterPro" id="IPR001633">
    <property type="entry name" value="EAL_dom"/>
</dbReference>
<dbReference type="Gene3D" id="3.20.20.450">
    <property type="entry name" value="EAL domain"/>
    <property type="match status" value="1"/>
</dbReference>
<feature type="domain" description="HAMP" evidence="3">
    <location>
        <begin position="170"/>
        <end position="221"/>
    </location>
</feature>
<dbReference type="InterPro" id="IPR035919">
    <property type="entry name" value="EAL_sf"/>
</dbReference>
<keyword evidence="1" id="KW-0812">Transmembrane</keyword>
<evidence type="ECO:0000259" key="4">
    <source>
        <dbReference type="PROSITE" id="PS50887"/>
    </source>
</evidence>
<dbReference type="InParanoid" id="A0A4R6QJJ5"/>
<feature type="domain" description="GGDEF" evidence="4">
    <location>
        <begin position="263"/>
        <end position="392"/>
    </location>
</feature>
<dbReference type="AlphaFoldDB" id="A0A4R6QJJ5"/>
<dbReference type="Pfam" id="PF16448">
    <property type="entry name" value="LapD_MoxY_N"/>
    <property type="match status" value="1"/>
</dbReference>
<dbReference type="SMART" id="SM00267">
    <property type="entry name" value="GGDEF"/>
    <property type="match status" value="1"/>
</dbReference>
<comment type="caution">
    <text evidence="5">The sequence shown here is derived from an EMBL/GenBank/DDBJ whole genome shotgun (WGS) entry which is preliminary data.</text>
</comment>
<dbReference type="GO" id="GO:0007165">
    <property type="term" value="P:signal transduction"/>
    <property type="evidence" value="ECO:0007669"/>
    <property type="project" value="InterPro"/>
</dbReference>
<dbReference type="EMBL" id="SNXS01000004">
    <property type="protein sequence ID" value="TDP63896.1"/>
    <property type="molecule type" value="Genomic_DNA"/>
</dbReference>
<reference evidence="5 6" key="1">
    <citation type="submission" date="2019-03" db="EMBL/GenBank/DDBJ databases">
        <title>Genomic Encyclopedia of Type Strains, Phase IV (KMG-IV): sequencing the most valuable type-strain genomes for metagenomic binning, comparative biology and taxonomic classification.</title>
        <authorList>
            <person name="Goeker M."/>
        </authorList>
    </citation>
    <scope>NUCLEOTIDE SEQUENCE [LARGE SCALE GENOMIC DNA]</scope>
    <source>
        <strain evidence="5 6">DSM 16998</strain>
    </source>
</reference>
<evidence type="ECO:0000259" key="2">
    <source>
        <dbReference type="PROSITE" id="PS50883"/>
    </source>
</evidence>
<organism evidence="5 6">
    <name type="scientific">Roseateles toxinivorans</name>
    <dbReference type="NCBI Taxonomy" id="270368"/>
    <lineage>
        <taxon>Bacteria</taxon>
        <taxon>Pseudomonadati</taxon>
        <taxon>Pseudomonadota</taxon>
        <taxon>Betaproteobacteria</taxon>
        <taxon>Burkholderiales</taxon>
        <taxon>Sphaerotilaceae</taxon>
        <taxon>Roseateles</taxon>
    </lineage>
</organism>
<dbReference type="CDD" id="cd01948">
    <property type="entry name" value="EAL"/>
    <property type="match status" value="1"/>
</dbReference>
<sequence length="646" mass="70206">MSLIRQIWLLLLGVVLLSLVGSAAVSAGSIRYVLQTQLQLKNSDNALSLALAMSQQRGDEQLMELLIAAQFDSGYYESLQWRKADGKVGFERHAAPTPSIAPRWFVALTPITVQPGVAQVSNGWKAVGAIEVSSQSAYVHDELWRSTMRTAGLLAVVGLVAGVLALLVMRRIRKPLDNAVEQAKSLVEGSFMMIEESHVPELQRLTRAMNTMVARMKGMFEAQAAQLEALRVQAHCDPLTGLSHRKHFLAQFESALEREDGPAEAGLVLLRLRDLQGLNLRLGRPTADRTLMAVANAVKAYPERVQGCVAGRLNGADFALWLPAPEVAIETARSLAEALRVSLPAFGPHIHVSFGAVEMSRSRPSGAWFGEADAALARAEALGPFAVEMAPPATPDVPLQGERVWRQQITDAIKERRTRLVQYPVIDRGNHVQHLECPLQMQLDSHGDFEPAMRWLPLAVRSRLTADVDTHAVALALEAISRDGQQRCVNISPMSLLDTGFTARLRDLVFQSPQAARKLGMEVAEIAAINSFDLLYEMGRQLRPLGVLIGIEHAGAGLSQVERLYQAGLDYVKLDASVVQGVAGDAARAAFVRGMVIMLRSLALKVYAEGVTDPMDVQALWDCEVDGVTGPWASAQIGSASGKTAR</sequence>
<accession>A0A4R6QJJ5</accession>